<dbReference type="PANTHER" id="PTHR39199:SF1">
    <property type="entry name" value="BLR5128 PROTEIN"/>
    <property type="match status" value="1"/>
</dbReference>
<organism evidence="3 4">
    <name type="scientific">Exilibacterium tricleocarpae</name>
    <dbReference type="NCBI Taxonomy" id="2591008"/>
    <lineage>
        <taxon>Bacteria</taxon>
        <taxon>Pseudomonadati</taxon>
        <taxon>Pseudomonadota</taxon>
        <taxon>Gammaproteobacteria</taxon>
        <taxon>Cellvibrionales</taxon>
        <taxon>Cellvibrionaceae</taxon>
        <taxon>Exilibacterium</taxon>
    </lineage>
</organism>
<dbReference type="InterPro" id="IPR027795">
    <property type="entry name" value="CASTOR_ACT_dom"/>
</dbReference>
<dbReference type="Proteomes" id="UP000319732">
    <property type="component" value="Unassembled WGS sequence"/>
</dbReference>
<accession>A0A545TYV5</accession>
<comment type="caution">
    <text evidence="3">The sequence shown here is derived from an EMBL/GenBank/DDBJ whole genome shotgun (WGS) entry which is preliminary data.</text>
</comment>
<dbReference type="EMBL" id="VHSG01000007">
    <property type="protein sequence ID" value="TQV82400.1"/>
    <property type="molecule type" value="Genomic_DNA"/>
</dbReference>
<evidence type="ECO:0000259" key="2">
    <source>
        <dbReference type="Pfam" id="PF13840"/>
    </source>
</evidence>
<proteinExistence type="predicted"/>
<dbReference type="AlphaFoldDB" id="A0A545TYV5"/>
<name>A0A545TYV5_9GAMM</name>
<dbReference type="InterPro" id="IPR018717">
    <property type="entry name" value="DUF2241"/>
</dbReference>
<dbReference type="Pfam" id="PF13840">
    <property type="entry name" value="ACT_7"/>
    <property type="match status" value="1"/>
</dbReference>
<gene>
    <name evidence="3" type="ORF">FKG94_06545</name>
</gene>
<dbReference type="Pfam" id="PF10000">
    <property type="entry name" value="ACT_3"/>
    <property type="match status" value="1"/>
</dbReference>
<dbReference type="SUPFAM" id="SSF55021">
    <property type="entry name" value="ACT-like"/>
    <property type="match status" value="2"/>
</dbReference>
<evidence type="ECO:0000313" key="3">
    <source>
        <dbReference type="EMBL" id="TQV82400.1"/>
    </source>
</evidence>
<evidence type="ECO:0000259" key="1">
    <source>
        <dbReference type="Pfam" id="PF10000"/>
    </source>
</evidence>
<dbReference type="OrthoDB" id="517867at2"/>
<feature type="domain" description="CASTOR ACT" evidence="2">
    <location>
        <begin position="73"/>
        <end position="128"/>
    </location>
</feature>
<dbReference type="Gene3D" id="3.30.2130.10">
    <property type="entry name" value="VC0802-like"/>
    <property type="match status" value="1"/>
</dbReference>
<evidence type="ECO:0000313" key="4">
    <source>
        <dbReference type="Proteomes" id="UP000319732"/>
    </source>
</evidence>
<keyword evidence="4" id="KW-1185">Reference proteome</keyword>
<dbReference type="PANTHER" id="PTHR39199">
    <property type="entry name" value="BLR5128 PROTEIN"/>
    <property type="match status" value="1"/>
</dbReference>
<dbReference type="InterPro" id="IPR045865">
    <property type="entry name" value="ACT-like_dom_sf"/>
</dbReference>
<feature type="domain" description="DUF2241" evidence="1">
    <location>
        <begin position="2"/>
        <end position="72"/>
    </location>
</feature>
<dbReference type="RefSeq" id="WP_142903416.1">
    <property type="nucleotide sequence ID" value="NZ_ML660090.1"/>
</dbReference>
<protein>
    <submittedName>
        <fullName evidence="3">ACT domain-containing protein</fullName>
    </submittedName>
</protein>
<reference evidence="3 4" key="1">
    <citation type="submission" date="2019-06" db="EMBL/GenBank/DDBJ databases">
        <title>Whole genome sequence for Cellvibrionaceae sp. R142.</title>
        <authorList>
            <person name="Wang G."/>
        </authorList>
    </citation>
    <scope>NUCLEOTIDE SEQUENCE [LARGE SCALE GENOMIC DNA]</scope>
    <source>
        <strain evidence="3 4">R142</strain>
    </source>
</reference>
<sequence length="132" mass="14312">MSGIVELEQILRSLQPNLGDGEFVFCTFTDMKYGDHAELTPLGVFQEPEGMTLIVPRHRADRAGIEYDACFRQLTLTVHSSLNTVGLTATVAGVLAEHGISANVVAAFYHDHVFVPTDKAEEALVALQALQG</sequence>